<dbReference type="EMBL" id="FQVD01000009">
    <property type="protein sequence ID" value="SHE99243.1"/>
    <property type="molecule type" value="Genomic_DNA"/>
</dbReference>
<proteinExistence type="predicted"/>
<dbReference type="AlphaFoldDB" id="A0A1M4Y0Z4"/>
<gene>
    <name evidence="1" type="ORF">SAMN05444349_10972</name>
</gene>
<dbReference type="SUPFAM" id="SSF53474">
    <property type="entry name" value="alpha/beta-Hydrolases"/>
    <property type="match status" value="1"/>
</dbReference>
<dbReference type="Pfam" id="PF04301">
    <property type="entry name" value="BioG"/>
    <property type="match status" value="1"/>
</dbReference>
<keyword evidence="2" id="KW-1185">Reference proteome</keyword>
<dbReference type="Proteomes" id="UP000184436">
    <property type="component" value="Unassembled WGS sequence"/>
</dbReference>
<dbReference type="InterPro" id="IPR029058">
    <property type="entry name" value="AB_hydrolase_fold"/>
</dbReference>
<accession>A0A1M4Y0Z4</accession>
<evidence type="ECO:0000313" key="1">
    <source>
        <dbReference type="EMBL" id="SHE99243.1"/>
    </source>
</evidence>
<dbReference type="STRING" id="871325.SAMN05444349_10972"/>
<dbReference type="OrthoDB" id="7688089at2"/>
<evidence type="ECO:0000313" key="2">
    <source>
        <dbReference type="Proteomes" id="UP000184436"/>
    </source>
</evidence>
<dbReference type="InterPro" id="IPR007398">
    <property type="entry name" value="BioG"/>
</dbReference>
<reference evidence="1 2" key="1">
    <citation type="submission" date="2016-11" db="EMBL/GenBank/DDBJ databases">
        <authorList>
            <person name="Jaros S."/>
            <person name="Januszkiewicz K."/>
            <person name="Wedrychowicz H."/>
        </authorList>
    </citation>
    <scope>NUCLEOTIDE SEQUENCE [LARGE SCALE GENOMIC DNA]</scope>
    <source>
        <strain evidence="1 2">DSM 26883</strain>
    </source>
</reference>
<organism evidence="1 2">
    <name type="scientific">Bacteroides faecichinchillae</name>
    <dbReference type="NCBI Taxonomy" id="871325"/>
    <lineage>
        <taxon>Bacteria</taxon>
        <taxon>Pseudomonadati</taxon>
        <taxon>Bacteroidota</taxon>
        <taxon>Bacteroidia</taxon>
        <taxon>Bacteroidales</taxon>
        <taxon>Bacteroidaceae</taxon>
        <taxon>Bacteroides</taxon>
    </lineage>
</organism>
<dbReference type="ESTHER" id="9bace-a0a1m4y0z4">
    <property type="family name" value="BioG_Pimeloyl-ACP-methyl-esterase"/>
</dbReference>
<sequence length="222" mass="25983">MIQKFLIKNSHPHLILFFAGWGMDETPFQQIHSNDCDWMICYDYRSLDFDDTLIQKYSHITLIAWSMGVWVASQIMQKFSYLPIVYSIALNGTLYPIDDTRGIAYSIFDGTLQGLNEQTLLKFQRRMCGSAVEYKEFLSVVPQRPVEELKDELTAIQCSYLALPPSSFIWQKVIIGKNDRIFLPENQWQAWKDKVDMIEETDGAHYQKELFYLPLKHLFSTD</sequence>
<name>A0A1M4Y0Z4_9BACE</name>
<dbReference type="RefSeq" id="WP_073349500.1">
    <property type="nucleotide sequence ID" value="NZ_FQVD01000009.1"/>
</dbReference>
<protein>
    <submittedName>
        <fullName evidence="1">Biotin synthesis protein BioG</fullName>
    </submittedName>
</protein>